<dbReference type="InterPro" id="IPR036140">
    <property type="entry name" value="PFN_sf"/>
</dbReference>
<dbReference type="EMBL" id="JADXDR010000016">
    <property type="protein sequence ID" value="KAI7845528.1"/>
    <property type="molecule type" value="Genomic_DNA"/>
</dbReference>
<gene>
    <name evidence="1" type="ORF">COHA_000951</name>
</gene>
<evidence type="ECO:0000313" key="1">
    <source>
        <dbReference type="EMBL" id="KAI7845528.1"/>
    </source>
</evidence>
<dbReference type="Proteomes" id="UP001205105">
    <property type="component" value="Unassembled WGS sequence"/>
</dbReference>
<dbReference type="Gene3D" id="3.30.450.30">
    <property type="entry name" value="Dynein light chain 2a, cytoplasmic"/>
    <property type="match status" value="1"/>
</dbReference>
<reference evidence="1" key="1">
    <citation type="submission" date="2020-11" db="EMBL/GenBank/DDBJ databases">
        <title>Chlorella ohadii genome sequencing and assembly.</title>
        <authorList>
            <person name="Murik O."/>
            <person name="Treves H."/>
            <person name="Kedem I."/>
            <person name="Shotland Y."/>
            <person name="Kaplan A."/>
        </authorList>
    </citation>
    <scope>NUCLEOTIDE SEQUENCE</scope>
    <source>
        <strain evidence="1">1</strain>
    </source>
</reference>
<evidence type="ECO:0000313" key="2">
    <source>
        <dbReference type="Proteomes" id="UP001205105"/>
    </source>
</evidence>
<dbReference type="PANTHER" id="PTHR41752">
    <property type="entry name" value="PROFILIN"/>
    <property type="match status" value="1"/>
</dbReference>
<protein>
    <submittedName>
        <fullName evidence="1">Uncharacterized protein</fullName>
    </submittedName>
</protein>
<keyword evidence="2" id="KW-1185">Reference proteome</keyword>
<comment type="caution">
    <text evidence="1">The sequence shown here is derived from an EMBL/GenBank/DDBJ whole genome shotgun (WGS) entry which is preliminary data.</text>
</comment>
<organism evidence="1 2">
    <name type="scientific">Chlorella ohadii</name>
    <dbReference type="NCBI Taxonomy" id="2649997"/>
    <lineage>
        <taxon>Eukaryota</taxon>
        <taxon>Viridiplantae</taxon>
        <taxon>Chlorophyta</taxon>
        <taxon>core chlorophytes</taxon>
        <taxon>Trebouxiophyceae</taxon>
        <taxon>Chlorellales</taxon>
        <taxon>Chlorellaceae</taxon>
        <taxon>Chlorella clade</taxon>
        <taxon>Chlorella</taxon>
    </lineage>
</organism>
<accession>A0AAD5DZC4</accession>
<name>A0AAD5DZC4_9CHLO</name>
<proteinExistence type="predicted"/>
<dbReference type="AlphaFoldDB" id="A0AAD5DZC4"/>
<sequence>MRGLAALARRAGAARQLMVVRGGGGGPLAKPLPPSQALMEEDELIWDDGTANPEPCLDQFTQVSKYGALGWLLGGMSVFGVVGFVANASQPEKHVPWAQKVVEVPPEVANYNADGIVGGWQAKLVSNVFRECPRRVPMASGLADHAKQLLGDFSRVVVFGGAGQQLYASCKVLPGELEQLAAAFGDRDAAIQRGLHLEGRRYEVHRHHPPLVYGRSVTDCEPELSTGIAVVKVERGSSGSGSNGGGESVYIAATYEQPHTSAQALPRLQDFAQRFLAADG</sequence>
<dbReference type="PANTHER" id="PTHR41752:SF1">
    <property type="entry name" value="PROFILIN"/>
    <property type="match status" value="1"/>
</dbReference>
<dbReference type="SUPFAM" id="SSF55770">
    <property type="entry name" value="Profilin (actin-binding protein)"/>
    <property type="match status" value="1"/>
</dbReference>